<feature type="domain" description="N-acetyltransferase" evidence="1">
    <location>
        <begin position="11"/>
        <end position="150"/>
    </location>
</feature>
<dbReference type="CDD" id="cd04301">
    <property type="entry name" value="NAT_SF"/>
    <property type="match status" value="1"/>
</dbReference>
<dbReference type="Pfam" id="PF00583">
    <property type="entry name" value="Acetyltransf_1"/>
    <property type="match status" value="1"/>
</dbReference>
<organism evidence="2 3">
    <name type="scientific">Chitinophaga polysaccharea</name>
    <dbReference type="NCBI Taxonomy" id="1293035"/>
    <lineage>
        <taxon>Bacteria</taxon>
        <taxon>Pseudomonadati</taxon>
        <taxon>Bacteroidota</taxon>
        <taxon>Chitinophagia</taxon>
        <taxon>Chitinophagales</taxon>
        <taxon>Chitinophagaceae</taxon>
        <taxon>Chitinophaga</taxon>
    </lineage>
</organism>
<gene>
    <name evidence="2" type="ORF">FHW36_10637</name>
</gene>
<dbReference type="AlphaFoldDB" id="A0A561PL34"/>
<dbReference type="EMBL" id="VIWO01000006">
    <property type="protein sequence ID" value="TWF38816.1"/>
    <property type="molecule type" value="Genomic_DNA"/>
</dbReference>
<dbReference type="Proteomes" id="UP000320811">
    <property type="component" value="Unassembled WGS sequence"/>
</dbReference>
<keyword evidence="2" id="KW-0808">Transferase</keyword>
<evidence type="ECO:0000313" key="2">
    <source>
        <dbReference type="EMBL" id="TWF38816.1"/>
    </source>
</evidence>
<dbReference type="InterPro" id="IPR000182">
    <property type="entry name" value="GNAT_dom"/>
</dbReference>
<evidence type="ECO:0000313" key="3">
    <source>
        <dbReference type="Proteomes" id="UP000320811"/>
    </source>
</evidence>
<comment type="caution">
    <text evidence="2">The sequence shown here is derived from an EMBL/GenBank/DDBJ whole genome shotgun (WGS) entry which is preliminary data.</text>
</comment>
<sequence length="150" mass="17357">METIEIHEGEYTVSTDRSRLDINAIHDYLSRESYWSQNIPFDIVKQSVENSIPFGVYHGQQQIGFARVITDNALFGYLADVYILTPHRGKGLSKLLMRTIMDHPVIKGLRRLLLITSDAHGLYRQFGFTEIPNPEKYMQVHIADLYTKKE</sequence>
<dbReference type="GO" id="GO:0016747">
    <property type="term" value="F:acyltransferase activity, transferring groups other than amino-acyl groups"/>
    <property type="evidence" value="ECO:0007669"/>
    <property type="project" value="InterPro"/>
</dbReference>
<dbReference type="PANTHER" id="PTHR43233">
    <property type="entry name" value="FAMILY N-ACETYLTRANSFERASE, PUTATIVE (AFU_ORTHOLOGUE AFUA_6G03350)-RELATED"/>
    <property type="match status" value="1"/>
</dbReference>
<dbReference type="PANTHER" id="PTHR43233:SF1">
    <property type="entry name" value="FAMILY N-ACETYLTRANSFERASE, PUTATIVE (AFU_ORTHOLOGUE AFUA_6G03350)-RELATED"/>
    <property type="match status" value="1"/>
</dbReference>
<dbReference type="Gene3D" id="3.40.630.30">
    <property type="match status" value="1"/>
</dbReference>
<dbReference type="OrthoDB" id="3216107at2"/>
<protein>
    <submittedName>
        <fullName evidence="2">Acetyltransferase (GNAT) family protein</fullName>
    </submittedName>
</protein>
<accession>A0A561PL34</accession>
<dbReference type="InterPro" id="IPR016181">
    <property type="entry name" value="Acyl_CoA_acyltransferase"/>
</dbReference>
<dbReference type="PROSITE" id="PS51186">
    <property type="entry name" value="GNAT"/>
    <property type="match status" value="1"/>
</dbReference>
<dbReference type="SUPFAM" id="SSF55729">
    <property type="entry name" value="Acyl-CoA N-acyltransferases (Nat)"/>
    <property type="match status" value="1"/>
</dbReference>
<evidence type="ECO:0000259" key="1">
    <source>
        <dbReference type="PROSITE" id="PS51186"/>
    </source>
</evidence>
<name>A0A561PL34_9BACT</name>
<proteinExistence type="predicted"/>
<keyword evidence="3" id="KW-1185">Reference proteome</keyword>
<dbReference type="InterPro" id="IPR053144">
    <property type="entry name" value="Acetyltransferase_Butenolide"/>
</dbReference>
<dbReference type="RefSeq" id="WP_145671252.1">
    <property type="nucleotide sequence ID" value="NZ_VIWO01000006.1"/>
</dbReference>
<reference evidence="2 3" key="1">
    <citation type="submission" date="2019-06" db="EMBL/GenBank/DDBJ databases">
        <title>Sorghum-associated microbial communities from plants grown in Nebraska, USA.</title>
        <authorList>
            <person name="Schachtman D."/>
        </authorList>
    </citation>
    <scope>NUCLEOTIDE SEQUENCE [LARGE SCALE GENOMIC DNA]</scope>
    <source>
        <strain evidence="2 3">1209</strain>
    </source>
</reference>